<dbReference type="EMBL" id="JALJOU010000133">
    <property type="protein sequence ID" value="KAK9819058.1"/>
    <property type="molecule type" value="Genomic_DNA"/>
</dbReference>
<evidence type="ECO:0000256" key="3">
    <source>
        <dbReference type="RuleBase" id="RU361262"/>
    </source>
</evidence>
<reference evidence="5 6" key="1">
    <citation type="journal article" date="2024" name="Nat. Commun.">
        <title>Phylogenomics reveals the evolutionary origins of lichenization in chlorophyte algae.</title>
        <authorList>
            <person name="Puginier C."/>
            <person name="Libourel C."/>
            <person name="Otte J."/>
            <person name="Skaloud P."/>
            <person name="Haon M."/>
            <person name="Grisel S."/>
            <person name="Petersen M."/>
            <person name="Berrin J.G."/>
            <person name="Delaux P.M."/>
            <person name="Dal Grande F."/>
            <person name="Keller J."/>
        </authorList>
    </citation>
    <scope>NUCLEOTIDE SEQUENCE [LARGE SCALE GENOMIC DNA]</scope>
    <source>
        <strain evidence="5 6">SAG 245.80</strain>
    </source>
</reference>
<protein>
    <recommendedName>
        <fullName evidence="3">Patatin</fullName>
        <ecNumber evidence="3">3.1.1.-</ecNumber>
    </recommendedName>
</protein>
<keyword evidence="2 3" id="KW-0442">Lipid degradation</keyword>
<dbReference type="GO" id="GO:0005737">
    <property type="term" value="C:cytoplasm"/>
    <property type="evidence" value="ECO:0007669"/>
    <property type="project" value="TreeGrafter"/>
</dbReference>
<keyword evidence="2 3" id="KW-0378">Hydrolase</keyword>
<comment type="domain">
    <text evidence="3">The nitrogen atoms of the two glycine residues in the GGXR motif define the oxyanion hole, and stabilize the oxyanion that forms during the nucleophilic attack by the catalytic serine during substrate cleavage.</text>
</comment>
<dbReference type="PANTHER" id="PTHR12406:SF42">
    <property type="entry name" value="PNPLA DOMAIN-CONTAINING PROTEIN"/>
    <property type="match status" value="1"/>
</dbReference>
<proteinExistence type="inferred from homology"/>
<dbReference type="InterPro" id="IPR033562">
    <property type="entry name" value="PLPL"/>
</dbReference>
<dbReference type="GO" id="GO:0004806">
    <property type="term" value="F:triacylglycerol lipase activity"/>
    <property type="evidence" value="ECO:0007669"/>
    <property type="project" value="TreeGrafter"/>
</dbReference>
<dbReference type="InterPro" id="IPR016035">
    <property type="entry name" value="Acyl_Trfase/lysoPLipase"/>
</dbReference>
<name>A0AAW1QC10_9CHLO</name>
<evidence type="ECO:0000259" key="4">
    <source>
        <dbReference type="PROSITE" id="PS51635"/>
    </source>
</evidence>
<feature type="short sequence motif" description="DGA/G" evidence="2">
    <location>
        <begin position="207"/>
        <end position="209"/>
    </location>
</feature>
<dbReference type="GO" id="GO:0016020">
    <property type="term" value="C:membrane"/>
    <property type="evidence" value="ECO:0007669"/>
    <property type="project" value="TreeGrafter"/>
</dbReference>
<keyword evidence="6" id="KW-1185">Reference proteome</keyword>
<feature type="domain" description="PNPLA" evidence="4">
    <location>
        <begin position="59"/>
        <end position="220"/>
    </location>
</feature>
<dbReference type="AlphaFoldDB" id="A0AAW1QC10"/>
<evidence type="ECO:0000313" key="5">
    <source>
        <dbReference type="EMBL" id="KAK9819058.1"/>
    </source>
</evidence>
<keyword evidence="1 2" id="KW-0443">Lipid metabolism</keyword>
<dbReference type="PANTHER" id="PTHR12406">
    <property type="entry name" value="CALCIUM-INDEPENDENT PHOSPHOLIPASE A2 IPLA2 -RELATED"/>
    <property type="match status" value="1"/>
</dbReference>
<comment type="caution">
    <text evidence="2">Lacks conserved residue(s) required for the propagation of feature annotation.</text>
</comment>
<dbReference type="Pfam" id="PF01734">
    <property type="entry name" value="Patatin"/>
    <property type="match status" value="1"/>
</dbReference>
<dbReference type="Gene3D" id="3.40.1090.10">
    <property type="entry name" value="Cytosolic phospholipase A2 catalytic domain"/>
    <property type="match status" value="1"/>
</dbReference>
<evidence type="ECO:0000313" key="6">
    <source>
        <dbReference type="Proteomes" id="UP001445335"/>
    </source>
</evidence>
<organism evidence="5 6">
    <name type="scientific">Elliptochloris bilobata</name>
    <dbReference type="NCBI Taxonomy" id="381761"/>
    <lineage>
        <taxon>Eukaryota</taxon>
        <taxon>Viridiplantae</taxon>
        <taxon>Chlorophyta</taxon>
        <taxon>core chlorophytes</taxon>
        <taxon>Trebouxiophyceae</taxon>
        <taxon>Trebouxiophyceae incertae sedis</taxon>
        <taxon>Elliptochloris clade</taxon>
        <taxon>Elliptochloris</taxon>
    </lineage>
</organism>
<feature type="active site" description="Proton acceptor" evidence="2">
    <location>
        <position position="207"/>
    </location>
</feature>
<sequence>MVAVIATSLKVSASHEDWLSDDNVDVSGAERLAEQLRQAGTSLPAESKAEGRARPKQTWTFSSSGWLFVYHFGVVRALKELRLTRDIHVIGSSGGACAASYLFLDVDVEKTVDFICDCALYARSHWLGPFKVQSYVKGALRNFLPRDAAKRLTGNMEVSVTTLPWLGNARVTEFADNAEMENAILASSCVFPAPPVYLPKMKSWALDGGYSDFQLIKGALLGRSFFSFHKMEDAVSVTPFYMSRADIKPSKYIPFWWCVLPPAPDKLRGLYKLGYRDAVMWLSQNSRIPYGVMPEHQEAAEEEKPLWWTIVQESAASARSCDSELGDLAVSLGAVLRNMGRCALWVLIACELAAQAALSALIVALSPLLRGMTTASAWNRFGAVTQTAVTPWVLLKAIPGISATLPLRRKPRLRAQLAEHSLLYRFFQFLL</sequence>
<comment type="similarity">
    <text evidence="3">Belongs to the patatin family.</text>
</comment>
<dbReference type="InterPro" id="IPR002641">
    <property type="entry name" value="PNPLA_dom"/>
</dbReference>
<dbReference type="SUPFAM" id="SSF52151">
    <property type="entry name" value="FabD/lysophospholipase-like"/>
    <property type="match status" value="1"/>
</dbReference>
<dbReference type="EC" id="3.1.1.-" evidence="3"/>
<evidence type="ECO:0000256" key="2">
    <source>
        <dbReference type="PROSITE-ProRule" id="PRU01161"/>
    </source>
</evidence>
<evidence type="ECO:0000256" key="1">
    <source>
        <dbReference type="ARBA" id="ARBA00023098"/>
    </source>
</evidence>
<comment type="caution">
    <text evidence="5">The sequence shown here is derived from an EMBL/GenBank/DDBJ whole genome shotgun (WGS) entry which is preliminary data.</text>
</comment>
<dbReference type="PROSITE" id="PS51635">
    <property type="entry name" value="PNPLA"/>
    <property type="match status" value="1"/>
</dbReference>
<dbReference type="GO" id="GO:0019433">
    <property type="term" value="P:triglyceride catabolic process"/>
    <property type="evidence" value="ECO:0007669"/>
    <property type="project" value="TreeGrafter"/>
</dbReference>
<feature type="active site" description="Nucleophile" evidence="2">
    <location>
        <position position="93"/>
    </location>
</feature>
<comment type="function">
    <text evidence="3">Lipolytic acyl hydrolase (LAH).</text>
</comment>
<dbReference type="Proteomes" id="UP001445335">
    <property type="component" value="Unassembled WGS sequence"/>
</dbReference>
<dbReference type="GO" id="GO:0005811">
    <property type="term" value="C:lipid droplet"/>
    <property type="evidence" value="ECO:0007669"/>
    <property type="project" value="TreeGrafter"/>
</dbReference>
<gene>
    <name evidence="5" type="ORF">WJX81_001935</name>
</gene>
<feature type="short sequence motif" description="GXSXG" evidence="2">
    <location>
        <begin position="91"/>
        <end position="95"/>
    </location>
</feature>
<accession>A0AAW1QC10</accession>
<dbReference type="GO" id="GO:0055088">
    <property type="term" value="P:lipid homeostasis"/>
    <property type="evidence" value="ECO:0007669"/>
    <property type="project" value="TreeGrafter"/>
</dbReference>